<reference evidence="2" key="1">
    <citation type="journal article" date="2023" name="Plant J.">
        <title>The genome of the king protea, Protea cynaroides.</title>
        <authorList>
            <person name="Chang J."/>
            <person name="Duong T.A."/>
            <person name="Schoeman C."/>
            <person name="Ma X."/>
            <person name="Roodt D."/>
            <person name="Barker N."/>
            <person name="Li Z."/>
            <person name="Van de Peer Y."/>
            <person name="Mizrachi E."/>
        </authorList>
    </citation>
    <scope>NUCLEOTIDE SEQUENCE</scope>
    <source>
        <tissue evidence="2">Young leaves</tissue>
    </source>
</reference>
<feature type="region of interest" description="Disordered" evidence="1">
    <location>
        <begin position="1"/>
        <end position="27"/>
    </location>
</feature>
<evidence type="ECO:0000313" key="3">
    <source>
        <dbReference type="Proteomes" id="UP001141806"/>
    </source>
</evidence>
<dbReference type="OrthoDB" id="1934145at2759"/>
<evidence type="ECO:0000256" key="1">
    <source>
        <dbReference type="SAM" id="MobiDB-lite"/>
    </source>
</evidence>
<feature type="compositionally biased region" description="Basic residues" evidence="1">
    <location>
        <begin position="119"/>
        <end position="129"/>
    </location>
</feature>
<feature type="compositionally biased region" description="Polar residues" evidence="1">
    <location>
        <begin position="92"/>
        <end position="101"/>
    </location>
</feature>
<sequence length="220" mass="23491">MKMKIASSSSSSSSSSTNPLFPSSATASPALTFTSVPIITARRLQLRSKSQSKPLFSSSSTTTRAVDPETNSSISESDITTTTTPSSSPTDGTDNFENRLSQLRVRYRSGTGKKADARKGKRSSSKKGGSRTGVFLPPVPLKEAVAEGLKVDFGFSPYTERLNGRLAALGLAAMLLVELGSGKSVISYHTPPVVLIQIYTVAALSALYVKYQKEKFSIWP</sequence>
<feature type="region of interest" description="Disordered" evidence="1">
    <location>
        <begin position="43"/>
        <end position="133"/>
    </location>
</feature>
<dbReference type="EMBL" id="JAMYWD010000002">
    <property type="protein sequence ID" value="KAJ4979367.1"/>
    <property type="molecule type" value="Genomic_DNA"/>
</dbReference>
<evidence type="ECO:0000313" key="2">
    <source>
        <dbReference type="EMBL" id="KAJ4979367.1"/>
    </source>
</evidence>
<organism evidence="2 3">
    <name type="scientific">Protea cynaroides</name>
    <dbReference type="NCBI Taxonomy" id="273540"/>
    <lineage>
        <taxon>Eukaryota</taxon>
        <taxon>Viridiplantae</taxon>
        <taxon>Streptophyta</taxon>
        <taxon>Embryophyta</taxon>
        <taxon>Tracheophyta</taxon>
        <taxon>Spermatophyta</taxon>
        <taxon>Magnoliopsida</taxon>
        <taxon>Proteales</taxon>
        <taxon>Proteaceae</taxon>
        <taxon>Protea</taxon>
    </lineage>
</organism>
<comment type="caution">
    <text evidence="2">The sequence shown here is derived from an EMBL/GenBank/DDBJ whole genome shotgun (WGS) entry which is preliminary data.</text>
</comment>
<keyword evidence="3" id="KW-1185">Reference proteome</keyword>
<accession>A0A9Q0KZ41</accession>
<name>A0A9Q0KZ41_9MAGN</name>
<feature type="compositionally biased region" description="Polar residues" evidence="1">
    <location>
        <begin position="17"/>
        <end position="27"/>
    </location>
</feature>
<protein>
    <submittedName>
        <fullName evidence="2">Uncharacterized protein</fullName>
    </submittedName>
</protein>
<dbReference type="SUPFAM" id="SSF103511">
    <property type="entry name" value="Chlorophyll a-b binding protein"/>
    <property type="match status" value="1"/>
</dbReference>
<dbReference type="Proteomes" id="UP001141806">
    <property type="component" value="Unassembled WGS sequence"/>
</dbReference>
<dbReference type="AlphaFoldDB" id="A0A9Q0KZ41"/>
<feature type="compositionally biased region" description="Low complexity" evidence="1">
    <location>
        <begin position="7"/>
        <end position="16"/>
    </location>
</feature>
<proteinExistence type="predicted"/>
<gene>
    <name evidence="2" type="ORF">NE237_010147</name>
</gene>
<feature type="compositionally biased region" description="Low complexity" evidence="1">
    <location>
        <begin position="48"/>
        <end position="91"/>
    </location>
</feature>